<accession>A0ACB9TC04</accession>
<name>A0ACB9TC04_HOLOL</name>
<dbReference type="EMBL" id="CM043017">
    <property type="protein sequence ID" value="KAI4464313.1"/>
    <property type="molecule type" value="Genomic_DNA"/>
</dbReference>
<proteinExistence type="predicted"/>
<comment type="caution">
    <text evidence="1">The sequence shown here is derived from an EMBL/GenBank/DDBJ whole genome shotgun (WGS) entry which is preliminary data.</text>
</comment>
<organism evidence="1 2">
    <name type="scientific">Holotrichia oblita</name>
    <name type="common">Chafer beetle</name>
    <dbReference type="NCBI Taxonomy" id="644536"/>
    <lineage>
        <taxon>Eukaryota</taxon>
        <taxon>Metazoa</taxon>
        <taxon>Ecdysozoa</taxon>
        <taxon>Arthropoda</taxon>
        <taxon>Hexapoda</taxon>
        <taxon>Insecta</taxon>
        <taxon>Pterygota</taxon>
        <taxon>Neoptera</taxon>
        <taxon>Endopterygota</taxon>
        <taxon>Coleoptera</taxon>
        <taxon>Polyphaga</taxon>
        <taxon>Scarabaeiformia</taxon>
        <taxon>Scarabaeidae</taxon>
        <taxon>Melolonthinae</taxon>
        <taxon>Holotrichia</taxon>
    </lineage>
</organism>
<protein>
    <submittedName>
        <fullName evidence="1">Cytochrome b5</fullName>
    </submittedName>
</protein>
<gene>
    <name evidence="1" type="ORF">MML48_3g00013768</name>
</gene>
<evidence type="ECO:0000313" key="1">
    <source>
        <dbReference type="EMBL" id="KAI4464313.1"/>
    </source>
</evidence>
<evidence type="ECO:0000313" key="2">
    <source>
        <dbReference type="Proteomes" id="UP001056778"/>
    </source>
</evidence>
<dbReference type="Proteomes" id="UP001056778">
    <property type="component" value="Chromosome 3"/>
</dbReference>
<sequence length="114" mass="12949">MSKKYSFKEIKKHDNEASIWIVVGNNVYDITRYLEQHPGGKEILLDMAGTDCTAAYESAYHTPVADEILEQYKIGEVVDEEKKIEKYRTVILSNCGLILSFTLLNLFANLSSLN</sequence>
<keyword evidence="2" id="KW-1185">Reference proteome</keyword>
<reference evidence="1" key="1">
    <citation type="submission" date="2022-04" db="EMBL/GenBank/DDBJ databases">
        <title>Chromosome-scale genome assembly of Holotrichia oblita Faldermann.</title>
        <authorList>
            <person name="Rongchong L."/>
        </authorList>
    </citation>
    <scope>NUCLEOTIDE SEQUENCE</scope>
    <source>
        <strain evidence="1">81SQS9</strain>
    </source>
</reference>